<name>A0ABX4J0T9_9HYPH</name>
<protein>
    <recommendedName>
        <fullName evidence="3">Helix-turn-helix domain-containing protein</fullName>
    </recommendedName>
</protein>
<proteinExistence type="predicted"/>
<reference evidence="1 2" key="1">
    <citation type="submission" date="2017-09" db="EMBL/GenBank/DDBJ databases">
        <title>Comparative genomics of rhizobia isolated from Phaseolus vulgaris in China.</title>
        <authorList>
            <person name="Tong W."/>
        </authorList>
    </citation>
    <scope>NUCLEOTIDE SEQUENCE [LARGE SCALE GENOMIC DNA]</scope>
    <source>
        <strain evidence="1 2">Y27</strain>
    </source>
</reference>
<dbReference type="Proteomes" id="UP000219972">
    <property type="component" value="Unassembled WGS sequence"/>
</dbReference>
<organism evidence="1 2">
    <name type="scientific">Rhizobium anhuiense</name>
    <dbReference type="NCBI Taxonomy" id="1184720"/>
    <lineage>
        <taxon>Bacteria</taxon>
        <taxon>Pseudomonadati</taxon>
        <taxon>Pseudomonadota</taxon>
        <taxon>Alphaproteobacteria</taxon>
        <taxon>Hyphomicrobiales</taxon>
        <taxon>Rhizobiaceae</taxon>
        <taxon>Rhizobium/Agrobacterium group</taxon>
        <taxon>Rhizobium</taxon>
    </lineage>
</organism>
<dbReference type="RefSeq" id="WP_097545206.1">
    <property type="nucleotide sequence ID" value="NZ_NWSK01000011.1"/>
</dbReference>
<evidence type="ECO:0000313" key="1">
    <source>
        <dbReference type="EMBL" id="PDS47748.1"/>
    </source>
</evidence>
<dbReference type="EMBL" id="NWSL01000037">
    <property type="protein sequence ID" value="PDS47748.1"/>
    <property type="molecule type" value="Genomic_DNA"/>
</dbReference>
<comment type="caution">
    <text evidence="1">The sequence shown here is derived from an EMBL/GenBank/DDBJ whole genome shotgun (WGS) entry which is preliminary data.</text>
</comment>
<sequence>MDVISIDTAADILDLHKSRVEQWISRGQFKPRAFSSQGQKRGWDQAEVIRLGVFAQLVDGFSMQPMGANRLTANENRDLVAELAGRLTQYGVHGFVDDGAFFVCYQTTPGFGWSSDIVRKREVGAFLTNGCEMPKILMEGRSEEAIRYNSEKELGPASLAITVDLDRIERIVLEGWPKAPKAD</sequence>
<evidence type="ECO:0008006" key="3">
    <source>
        <dbReference type="Google" id="ProtNLM"/>
    </source>
</evidence>
<evidence type="ECO:0000313" key="2">
    <source>
        <dbReference type="Proteomes" id="UP000219972"/>
    </source>
</evidence>
<accession>A0ABX4J0T9</accession>
<keyword evidence="2" id="KW-1185">Reference proteome</keyword>
<gene>
    <name evidence="1" type="ORF">CO662_32935</name>
</gene>